<evidence type="ECO:0008006" key="4">
    <source>
        <dbReference type="Google" id="ProtNLM"/>
    </source>
</evidence>
<evidence type="ECO:0000256" key="1">
    <source>
        <dbReference type="SAM" id="MobiDB-lite"/>
    </source>
</evidence>
<feature type="compositionally biased region" description="Polar residues" evidence="1">
    <location>
        <begin position="296"/>
        <end position="305"/>
    </location>
</feature>
<dbReference type="InterPro" id="IPR056852">
    <property type="entry name" value="AK17A/B"/>
</dbReference>
<dbReference type="AlphaFoldDB" id="A0AAW1YCV0"/>
<evidence type="ECO:0000313" key="2">
    <source>
        <dbReference type="EMBL" id="KAK9946390.1"/>
    </source>
</evidence>
<dbReference type="Proteomes" id="UP001457282">
    <property type="component" value="Unassembled WGS sequence"/>
</dbReference>
<feature type="compositionally biased region" description="Polar residues" evidence="1">
    <location>
        <begin position="314"/>
        <end position="325"/>
    </location>
</feature>
<evidence type="ECO:0000313" key="3">
    <source>
        <dbReference type="Proteomes" id="UP001457282"/>
    </source>
</evidence>
<sequence>MSTLELDSLSPAETVEIENGLSLVPRLRLNITVYPSSQVVSKPIDEWKMKQTLIDFLKNSLSDPITVPEEDLKIKRVRDLKKRKRDDPVASGTIFIRDLGFLNRTRKNDDDKEKSVQELEKKFSDWRRYIVEKMDGIELNLEGVKFKLNVAVPESDDFEGMKKSWEEFYAFGNRGFSRSGKQEADTIILRGVPSRWFAEPRVSSKPSMLVTHTIISTFGKIRNLNVAEDDDPGKDANEDGQDLVSGLHCKIVVQFEKYKDFYNTFKAFCGRSLQKEGSKLKADYEVAWDKDGFFRNSRNQTQENSSRARETTTHPRQQQHFSRFSANEAPRKRFKVRNLVAN</sequence>
<name>A0AAW1YCV0_RUBAR</name>
<accession>A0AAW1YCV0</accession>
<keyword evidence="3" id="KW-1185">Reference proteome</keyword>
<comment type="caution">
    <text evidence="2">The sequence shown here is derived from an EMBL/GenBank/DDBJ whole genome shotgun (WGS) entry which is preliminary data.</text>
</comment>
<protein>
    <recommendedName>
        <fullName evidence="4">A-kinase anchor protein 17A</fullName>
    </recommendedName>
</protein>
<dbReference type="PANTHER" id="PTHR12484:SF4">
    <property type="entry name" value="A-KINASE ANCHOR PROTEIN 17A"/>
    <property type="match status" value="1"/>
</dbReference>
<feature type="region of interest" description="Disordered" evidence="1">
    <location>
        <begin position="296"/>
        <end position="327"/>
    </location>
</feature>
<reference evidence="2 3" key="1">
    <citation type="journal article" date="2023" name="G3 (Bethesda)">
        <title>A chromosome-length genome assembly and annotation of blackberry (Rubus argutus, cv. 'Hillquist').</title>
        <authorList>
            <person name="Bruna T."/>
            <person name="Aryal R."/>
            <person name="Dudchenko O."/>
            <person name="Sargent D.J."/>
            <person name="Mead D."/>
            <person name="Buti M."/>
            <person name="Cavallini A."/>
            <person name="Hytonen T."/>
            <person name="Andres J."/>
            <person name="Pham M."/>
            <person name="Weisz D."/>
            <person name="Mascagni F."/>
            <person name="Usai G."/>
            <person name="Natali L."/>
            <person name="Bassil N."/>
            <person name="Fernandez G.E."/>
            <person name="Lomsadze A."/>
            <person name="Armour M."/>
            <person name="Olukolu B."/>
            <person name="Poorten T."/>
            <person name="Britton C."/>
            <person name="Davik J."/>
            <person name="Ashrafi H."/>
            <person name="Aiden E.L."/>
            <person name="Borodovsky M."/>
            <person name="Worthington M."/>
        </authorList>
    </citation>
    <scope>NUCLEOTIDE SEQUENCE [LARGE SCALE GENOMIC DNA]</scope>
    <source>
        <strain evidence="2">PI 553951</strain>
    </source>
</reference>
<dbReference type="Pfam" id="PF25015">
    <property type="entry name" value="RBD_AKAP-17A"/>
    <property type="match status" value="1"/>
</dbReference>
<gene>
    <name evidence="2" type="ORF">M0R45_011858</name>
</gene>
<dbReference type="EMBL" id="JBEDUW010000002">
    <property type="protein sequence ID" value="KAK9946390.1"/>
    <property type="molecule type" value="Genomic_DNA"/>
</dbReference>
<organism evidence="2 3">
    <name type="scientific">Rubus argutus</name>
    <name type="common">Southern blackberry</name>
    <dbReference type="NCBI Taxonomy" id="59490"/>
    <lineage>
        <taxon>Eukaryota</taxon>
        <taxon>Viridiplantae</taxon>
        <taxon>Streptophyta</taxon>
        <taxon>Embryophyta</taxon>
        <taxon>Tracheophyta</taxon>
        <taxon>Spermatophyta</taxon>
        <taxon>Magnoliopsida</taxon>
        <taxon>eudicotyledons</taxon>
        <taxon>Gunneridae</taxon>
        <taxon>Pentapetalae</taxon>
        <taxon>rosids</taxon>
        <taxon>fabids</taxon>
        <taxon>Rosales</taxon>
        <taxon>Rosaceae</taxon>
        <taxon>Rosoideae</taxon>
        <taxon>Rosoideae incertae sedis</taxon>
        <taxon>Rubus</taxon>
    </lineage>
</organism>
<dbReference type="PANTHER" id="PTHR12484">
    <property type="entry name" value="B-LYMPHOCYTE ANTIGEN-RELATED"/>
    <property type="match status" value="1"/>
</dbReference>
<proteinExistence type="predicted"/>